<dbReference type="AlphaFoldDB" id="A0A5A7TTP5"/>
<feature type="transmembrane region" description="Helical" evidence="1">
    <location>
        <begin position="154"/>
        <end position="176"/>
    </location>
</feature>
<name>A0A5A7TTP5_CUCMM</name>
<reference evidence="2 3" key="1">
    <citation type="submission" date="2019-08" db="EMBL/GenBank/DDBJ databases">
        <title>Draft genome sequences of two oriental melons (Cucumis melo L. var makuwa).</title>
        <authorList>
            <person name="Kwon S.-Y."/>
        </authorList>
    </citation>
    <scope>NUCLEOTIDE SEQUENCE [LARGE SCALE GENOMIC DNA]</scope>
    <source>
        <strain evidence="3">cv. SW 3</strain>
        <tissue evidence="2">Leaf</tissue>
    </source>
</reference>
<dbReference type="Proteomes" id="UP000321393">
    <property type="component" value="Unassembled WGS sequence"/>
</dbReference>
<dbReference type="OrthoDB" id="1916794at2759"/>
<dbReference type="EMBL" id="SSTE01014064">
    <property type="protein sequence ID" value="KAA0046434.1"/>
    <property type="molecule type" value="Genomic_DNA"/>
</dbReference>
<sequence>MQTKILSSFRHGFPYLVKERVPSPKRNKIPANITYAEGIEEILYGDRSGVPEPFIDYVEGIDQFSSLDRSGVPESLMKAEAEIPRTALRSSKRRKALNEAYNIILLCYEDVDGIDQFSSLDRSRVPESLMKAEAKIPRTALRSSKRRKALKDEAYNIILLCYEVCHFVIALFFFDFGDCPRISGLIFVYLTVQDEVITWYTIRRKTLKDEATTTRSHREL</sequence>
<evidence type="ECO:0000256" key="1">
    <source>
        <dbReference type="SAM" id="Phobius"/>
    </source>
</evidence>
<evidence type="ECO:0000313" key="2">
    <source>
        <dbReference type="EMBL" id="KAA0046434.1"/>
    </source>
</evidence>
<keyword evidence="1" id="KW-0812">Transmembrane</keyword>
<organism evidence="2 3">
    <name type="scientific">Cucumis melo var. makuwa</name>
    <name type="common">Oriental melon</name>
    <dbReference type="NCBI Taxonomy" id="1194695"/>
    <lineage>
        <taxon>Eukaryota</taxon>
        <taxon>Viridiplantae</taxon>
        <taxon>Streptophyta</taxon>
        <taxon>Embryophyta</taxon>
        <taxon>Tracheophyta</taxon>
        <taxon>Spermatophyta</taxon>
        <taxon>Magnoliopsida</taxon>
        <taxon>eudicotyledons</taxon>
        <taxon>Gunneridae</taxon>
        <taxon>Pentapetalae</taxon>
        <taxon>rosids</taxon>
        <taxon>fabids</taxon>
        <taxon>Cucurbitales</taxon>
        <taxon>Cucurbitaceae</taxon>
        <taxon>Benincaseae</taxon>
        <taxon>Cucumis</taxon>
    </lineage>
</organism>
<comment type="caution">
    <text evidence="2">The sequence shown here is derived from an EMBL/GenBank/DDBJ whole genome shotgun (WGS) entry which is preliminary data.</text>
</comment>
<proteinExistence type="predicted"/>
<evidence type="ECO:0000313" key="3">
    <source>
        <dbReference type="Proteomes" id="UP000321393"/>
    </source>
</evidence>
<protein>
    <submittedName>
        <fullName evidence="2">Beta-tubulin polyglutamylase</fullName>
    </submittedName>
</protein>
<gene>
    <name evidence="2" type="ORF">E6C27_scaffold149G001920</name>
</gene>
<keyword evidence="1" id="KW-1133">Transmembrane helix</keyword>
<accession>A0A5A7TTP5</accession>
<keyword evidence="1" id="KW-0472">Membrane</keyword>